<dbReference type="EMBL" id="PFAR01000046">
    <property type="protein sequence ID" value="PIR92876.1"/>
    <property type="molecule type" value="Genomic_DNA"/>
</dbReference>
<evidence type="ECO:0000256" key="10">
    <source>
        <dbReference type="HAMAP-Rule" id="MF_00185"/>
    </source>
</evidence>
<dbReference type="GO" id="GO:0052381">
    <property type="term" value="F:tRNA dimethylallyltransferase activity"/>
    <property type="evidence" value="ECO:0007669"/>
    <property type="project" value="UniProtKB-UniRule"/>
</dbReference>
<protein>
    <recommendedName>
        <fullName evidence="10">tRNA dimethylallyltransferase</fullName>
        <ecNumber evidence="10">2.5.1.75</ecNumber>
    </recommendedName>
    <alternativeName>
        <fullName evidence="10">Dimethylallyl diphosphate:tRNA dimethylallyltransferase</fullName>
        <shortName evidence="10">DMAPP:tRNA dimethylallyltransferase</shortName>
        <shortName evidence="10">DMATase</shortName>
    </alternativeName>
    <alternativeName>
        <fullName evidence="10">Isopentenyl-diphosphate:tRNA isopentenyltransferase</fullName>
        <shortName evidence="10">IPP transferase</shortName>
        <shortName evidence="10">IPPT</shortName>
        <shortName evidence="10">IPTase</shortName>
    </alternativeName>
</protein>
<evidence type="ECO:0000256" key="8">
    <source>
        <dbReference type="ARBA" id="ARBA00022842"/>
    </source>
</evidence>
<comment type="caution">
    <text evidence="10">Lacks conserved residue(s) required for the propagation of feature annotation.</text>
</comment>
<dbReference type="Pfam" id="PF01745">
    <property type="entry name" value="IPT"/>
    <property type="match status" value="1"/>
</dbReference>
<evidence type="ECO:0000256" key="7">
    <source>
        <dbReference type="ARBA" id="ARBA00022840"/>
    </source>
</evidence>
<comment type="cofactor">
    <cofactor evidence="1 10">
        <name>Mg(2+)</name>
        <dbReference type="ChEBI" id="CHEBI:18420"/>
    </cofactor>
</comment>
<dbReference type="Pfam" id="PF01715">
    <property type="entry name" value="IPPT"/>
    <property type="match status" value="1"/>
</dbReference>
<dbReference type="Proteomes" id="UP000228626">
    <property type="component" value="Unassembled WGS sequence"/>
</dbReference>
<comment type="function">
    <text evidence="2 10">Catalyzes the transfer of a dimethylallyl group onto the adenine at position 37 in tRNAs that read codons beginning with uridine, leading to the formation of N6-(dimethylallyl)adenosine (i(6)A).</text>
</comment>
<keyword evidence="6 10" id="KW-0547">Nucleotide-binding</keyword>
<dbReference type="Gene3D" id="3.40.50.300">
    <property type="entry name" value="P-loop containing nucleotide triphosphate hydrolases"/>
    <property type="match status" value="2"/>
</dbReference>
<feature type="region of interest" description="Interaction with substrate tRNA" evidence="10">
    <location>
        <begin position="39"/>
        <end position="42"/>
    </location>
</feature>
<dbReference type="EC" id="2.5.1.75" evidence="10"/>
<dbReference type="AlphaFoldDB" id="A0A2H0V1B3"/>
<keyword evidence="5 10" id="KW-0819">tRNA processing</keyword>
<sequence>MKNRGNNKLLVILGPTSSGKTKLAVKLAYKFNGEIVSADSRQVYKGMDVGTGKDLKDYFIKIPNNKKQKSNKFQIINSKSQRKFKFQILKVPYHCIDVVSPKTEFNLAKYVKLANRAICDVQRRGKLPILVGGAGLYAQAVVDMYNLTGAKPDKKLRERLEKMPIEKLRKLLRKLDRNYDGNLDNKRYLIRYIEIVSQSKKKLKKLVVKKGSAHDCLVLGIKFPREEINKRIDKRLIERIEREDMIGEVKSLHQQGVSWKRLESFGLEYRFVSQYLQGKLGREEMAEKLKIAIHQFAKRQMTWYRRWEKQGRTIKWINDYREGRRLIKRWLVD</sequence>
<comment type="catalytic activity">
    <reaction evidence="9 10">
        <text>adenosine(37) in tRNA + dimethylallyl diphosphate = N(6)-dimethylallyladenosine(37) in tRNA + diphosphate</text>
        <dbReference type="Rhea" id="RHEA:26482"/>
        <dbReference type="Rhea" id="RHEA-COMP:10162"/>
        <dbReference type="Rhea" id="RHEA-COMP:10375"/>
        <dbReference type="ChEBI" id="CHEBI:33019"/>
        <dbReference type="ChEBI" id="CHEBI:57623"/>
        <dbReference type="ChEBI" id="CHEBI:74411"/>
        <dbReference type="ChEBI" id="CHEBI:74415"/>
        <dbReference type="EC" id="2.5.1.75"/>
    </reaction>
</comment>
<keyword evidence="8 10" id="KW-0460">Magnesium</keyword>
<comment type="caution">
    <text evidence="11">The sequence shown here is derived from an EMBL/GenBank/DDBJ whole genome shotgun (WGS) entry which is preliminary data.</text>
</comment>
<dbReference type="GO" id="GO:0006400">
    <property type="term" value="P:tRNA modification"/>
    <property type="evidence" value="ECO:0007669"/>
    <property type="project" value="TreeGrafter"/>
</dbReference>
<dbReference type="PANTHER" id="PTHR11088:SF60">
    <property type="entry name" value="TRNA DIMETHYLALLYLTRANSFERASE"/>
    <property type="match status" value="1"/>
</dbReference>
<dbReference type="InterPro" id="IPR027417">
    <property type="entry name" value="P-loop_NTPase"/>
</dbReference>
<dbReference type="HAMAP" id="MF_00185">
    <property type="entry name" value="IPP_trans"/>
    <property type="match status" value="1"/>
</dbReference>
<dbReference type="Gene3D" id="1.10.287.890">
    <property type="entry name" value="Crystal structure of tRNA isopentenylpyrophosphate transferase (bh2366) domain"/>
    <property type="match status" value="1"/>
</dbReference>
<comment type="subunit">
    <text evidence="10">Monomer.</text>
</comment>
<keyword evidence="4 10" id="KW-0808">Transferase</keyword>
<proteinExistence type="inferred from homology"/>
<evidence type="ECO:0000313" key="12">
    <source>
        <dbReference type="Proteomes" id="UP000228626"/>
    </source>
</evidence>
<evidence type="ECO:0000256" key="9">
    <source>
        <dbReference type="ARBA" id="ARBA00049563"/>
    </source>
</evidence>
<dbReference type="InterPro" id="IPR039657">
    <property type="entry name" value="Dimethylallyltransferase"/>
</dbReference>
<evidence type="ECO:0000313" key="11">
    <source>
        <dbReference type="EMBL" id="PIR92876.1"/>
    </source>
</evidence>
<dbReference type="InterPro" id="IPR018022">
    <property type="entry name" value="IPT"/>
</dbReference>
<evidence type="ECO:0000256" key="3">
    <source>
        <dbReference type="ARBA" id="ARBA00005842"/>
    </source>
</evidence>
<evidence type="ECO:0000256" key="1">
    <source>
        <dbReference type="ARBA" id="ARBA00001946"/>
    </source>
</evidence>
<gene>
    <name evidence="10" type="primary">miaA</name>
    <name evidence="11" type="ORF">COT99_03880</name>
</gene>
<evidence type="ECO:0000256" key="5">
    <source>
        <dbReference type="ARBA" id="ARBA00022694"/>
    </source>
</evidence>
<organism evidence="11 12">
    <name type="scientific">Candidatus Falkowbacteria bacterium CG10_big_fil_rev_8_21_14_0_10_43_10</name>
    <dbReference type="NCBI Taxonomy" id="1974567"/>
    <lineage>
        <taxon>Bacteria</taxon>
        <taxon>Candidatus Falkowiibacteriota</taxon>
    </lineage>
</organism>
<feature type="binding site" evidence="10">
    <location>
        <begin position="16"/>
        <end position="21"/>
    </location>
    <ligand>
        <name>substrate</name>
    </ligand>
</feature>
<evidence type="ECO:0000256" key="6">
    <source>
        <dbReference type="ARBA" id="ARBA00022741"/>
    </source>
</evidence>
<dbReference type="PANTHER" id="PTHR11088">
    <property type="entry name" value="TRNA DIMETHYLALLYLTRANSFERASE"/>
    <property type="match status" value="1"/>
</dbReference>
<feature type="binding site" evidence="10">
    <location>
        <begin position="14"/>
        <end position="21"/>
    </location>
    <ligand>
        <name>ATP</name>
        <dbReference type="ChEBI" id="CHEBI:30616"/>
    </ligand>
</feature>
<evidence type="ECO:0000256" key="2">
    <source>
        <dbReference type="ARBA" id="ARBA00003213"/>
    </source>
</evidence>
<accession>A0A2H0V1B3</accession>
<keyword evidence="7 10" id="KW-0067">ATP-binding</keyword>
<evidence type="ECO:0000256" key="4">
    <source>
        <dbReference type="ARBA" id="ARBA00022679"/>
    </source>
</evidence>
<comment type="similarity">
    <text evidence="3 10">Belongs to the IPP transferase family.</text>
</comment>
<dbReference type="GO" id="GO:0005524">
    <property type="term" value="F:ATP binding"/>
    <property type="evidence" value="ECO:0007669"/>
    <property type="project" value="UniProtKB-UniRule"/>
</dbReference>
<feature type="site" description="Interaction with substrate tRNA" evidence="10">
    <location>
        <position position="157"/>
    </location>
</feature>
<name>A0A2H0V1B3_9BACT</name>
<reference evidence="12" key="1">
    <citation type="submission" date="2017-09" db="EMBL/GenBank/DDBJ databases">
        <title>Depth-based differentiation of microbial function through sediment-hosted aquifers and enrichment of novel symbionts in the deep terrestrial subsurface.</title>
        <authorList>
            <person name="Probst A.J."/>
            <person name="Ladd B."/>
            <person name="Jarett J.K."/>
            <person name="Geller-Mcgrath D.E."/>
            <person name="Sieber C.M.K."/>
            <person name="Emerson J.B."/>
            <person name="Anantharaman K."/>
            <person name="Thomas B.C."/>
            <person name="Malmstrom R."/>
            <person name="Stieglmeier M."/>
            <person name="Klingl A."/>
            <person name="Woyke T."/>
            <person name="Ryan C.M."/>
            <person name="Banfield J.F."/>
        </authorList>
    </citation>
    <scope>NUCLEOTIDE SEQUENCE [LARGE SCALE GENOMIC DNA]</scope>
</reference>
<dbReference type="SUPFAM" id="SSF52540">
    <property type="entry name" value="P-loop containing nucleoside triphosphate hydrolases"/>
    <property type="match status" value="2"/>
</dbReference>